<evidence type="ECO:0000313" key="3">
    <source>
        <dbReference type="Proteomes" id="UP000257109"/>
    </source>
</evidence>
<feature type="non-terminal residue" evidence="2">
    <location>
        <position position="126"/>
    </location>
</feature>
<sequence>MTRKRNSSSLHPFDSEIEKTLNRTKKSKNMHVGHSSDSFSSIPETDRFEIKLDFADNPLFEPEPMENNNRTLKELAMLDVLYQPWCIQLIHLLPKFHGLAGEDPHKHLKEFHVVCSTTRPQGILED</sequence>
<dbReference type="Proteomes" id="UP000257109">
    <property type="component" value="Unassembled WGS sequence"/>
</dbReference>
<keyword evidence="3" id="KW-1185">Reference proteome</keyword>
<evidence type="ECO:0000313" key="2">
    <source>
        <dbReference type="EMBL" id="RDY12784.1"/>
    </source>
</evidence>
<dbReference type="OrthoDB" id="1422241at2759"/>
<protein>
    <submittedName>
        <fullName evidence="2">Uncharacterized protein</fullName>
    </submittedName>
</protein>
<feature type="compositionally biased region" description="Basic residues" evidence="1">
    <location>
        <begin position="22"/>
        <end position="31"/>
    </location>
</feature>
<reference evidence="2" key="1">
    <citation type="submission" date="2018-05" db="EMBL/GenBank/DDBJ databases">
        <title>Draft genome of Mucuna pruriens seed.</title>
        <authorList>
            <person name="Nnadi N.E."/>
            <person name="Vos R."/>
            <person name="Hasami M.H."/>
            <person name="Devisetty U.K."/>
            <person name="Aguiy J.C."/>
        </authorList>
    </citation>
    <scope>NUCLEOTIDE SEQUENCE [LARGE SCALE GENOMIC DNA]</scope>
    <source>
        <strain evidence="2">JCA_2017</strain>
    </source>
</reference>
<gene>
    <name evidence="2" type="ORF">CR513_02382</name>
</gene>
<feature type="region of interest" description="Disordered" evidence="1">
    <location>
        <begin position="1"/>
        <end position="41"/>
    </location>
</feature>
<evidence type="ECO:0000256" key="1">
    <source>
        <dbReference type="SAM" id="MobiDB-lite"/>
    </source>
</evidence>
<dbReference type="AlphaFoldDB" id="A0A371ICR3"/>
<proteinExistence type="predicted"/>
<accession>A0A371ICR3</accession>
<name>A0A371ICR3_MUCPR</name>
<organism evidence="2 3">
    <name type="scientific">Mucuna pruriens</name>
    <name type="common">Velvet bean</name>
    <name type="synonym">Dolichos pruriens</name>
    <dbReference type="NCBI Taxonomy" id="157652"/>
    <lineage>
        <taxon>Eukaryota</taxon>
        <taxon>Viridiplantae</taxon>
        <taxon>Streptophyta</taxon>
        <taxon>Embryophyta</taxon>
        <taxon>Tracheophyta</taxon>
        <taxon>Spermatophyta</taxon>
        <taxon>Magnoliopsida</taxon>
        <taxon>eudicotyledons</taxon>
        <taxon>Gunneridae</taxon>
        <taxon>Pentapetalae</taxon>
        <taxon>rosids</taxon>
        <taxon>fabids</taxon>
        <taxon>Fabales</taxon>
        <taxon>Fabaceae</taxon>
        <taxon>Papilionoideae</taxon>
        <taxon>50 kb inversion clade</taxon>
        <taxon>NPAAA clade</taxon>
        <taxon>indigoferoid/millettioid clade</taxon>
        <taxon>Phaseoleae</taxon>
        <taxon>Mucuna</taxon>
    </lineage>
</organism>
<dbReference type="EMBL" id="QJKJ01000406">
    <property type="protein sequence ID" value="RDY12784.1"/>
    <property type="molecule type" value="Genomic_DNA"/>
</dbReference>
<comment type="caution">
    <text evidence="2">The sequence shown here is derived from an EMBL/GenBank/DDBJ whole genome shotgun (WGS) entry which is preliminary data.</text>
</comment>